<evidence type="ECO:0000256" key="5">
    <source>
        <dbReference type="ARBA" id="ARBA00022723"/>
    </source>
</evidence>
<dbReference type="CDD" id="cd09904">
    <property type="entry name" value="H3TH_XPG"/>
    <property type="match status" value="1"/>
</dbReference>
<dbReference type="SMART" id="SM00279">
    <property type="entry name" value="HhH2"/>
    <property type="match status" value="1"/>
</dbReference>
<gene>
    <name evidence="17" type="ORF">N7452_004470</name>
</gene>
<protein>
    <submittedName>
        <fullName evidence="17">XPG/RAD2 endonuclease</fullName>
    </submittedName>
</protein>
<keyword evidence="10" id="KW-0234">DNA repair</keyword>
<dbReference type="PROSITE" id="PS00842">
    <property type="entry name" value="XPG_2"/>
    <property type="match status" value="1"/>
</dbReference>
<dbReference type="GO" id="GO:0016788">
    <property type="term" value="F:hydrolase activity, acting on ester bonds"/>
    <property type="evidence" value="ECO:0007669"/>
    <property type="project" value="InterPro"/>
</dbReference>
<dbReference type="FunFam" id="3.40.50.1010:FF:000025">
    <property type="entry name" value="DNA repair protein RAD2"/>
    <property type="match status" value="1"/>
</dbReference>
<reference evidence="17" key="2">
    <citation type="journal article" date="2023" name="IMA Fungus">
        <title>Comparative genomic study of the Penicillium genus elucidates a diverse pangenome and 15 lateral gene transfer events.</title>
        <authorList>
            <person name="Petersen C."/>
            <person name="Sorensen T."/>
            <person name="Nielsen M.R."/>
            <person name="Sondergaard T.E."/>
            <person name="Sorensen J.L."/>
            <person name="Fitzpatrick D.A."/>
            <person name="Frisvad J.C."/>
            <person name="Nielsen K.L."/>
        </authorList>
    </citation>
    <scope>NUCLEOTIDE SEQUENCE</scope>
    <source>
        <strain evidence="17">IBT 35673</strain>
    </source>
</reference>
<dbReference type="PRINTS" id="PR00066">
    <property type="entry name" value="XRODRMPGMNTG"/>
</dbReference>
<dbReference type="Pfam" id="PF00867">
    <property type="entry name" value="XPG_I"/>
    <property type="match status" value="1"/>
</dbReference>
<feature type="domain" description="XPG-I" evidence="15">
    <location>
        <begin position="827"/>
        <end position="896"/>
    </location>
</feature>
<feature type="compositionally biased region" description="Basic and acidic residues" evidence="14">
    <location>
        <begin position="608"/>
        <end position="624"/>
    </location>
</feature>
<feature type="region of interest" description="Disordered" evidence="14">
    <location>
        <begin position="606"/>
        <end position="742"/>
    </location>
</feature>
<keyword evidence="4" id="KW-0540">Nuclease</keyword>
<evidence type="ECO:0000256" key="13">
    <source>
        <dbReference type="SAM" id="Coils"/>
    </source>
</evidence>
<proteinExistence type="inferred from homology"/>
<dbReference type="InterPro" id="IPR036279">
    <property type="entry name" value="5-3_exonuclease_C_sf"/>
</dbReference>
<evidence type="ECO:0000256" key="12">
    <source>
        <dbReference type="ARBA" id="ARBA00053135"/>
    </source>
</evidence>
<name>A0A9W9QGT0_PENBR</name>
<dbReference type="Gene3D" id="1.10.150.20">
    <property type="entry name" value="5' to 3' exonuclease, C-terminal subdomain"/>
    <property type="match status" value="1"/>
</dbReference>
<dbReference type="GO" id="GO:0006289">
    <property type="term" value="P:nucleotide-excision repair"/>
    <property type="evidence" value="ECO:0007669"/>
    <property type="project" value="InterPro"/>
</dbReference>
<feature type="compositionally biased region" description="Polar residues" evidence="14">
    <location>
        <begin position="1038"/>
        <end position="1048"/>
    </location>
</feature>
<dbReference type="Proteomes" id="UP001147695">
    <property type="component" value="Unassembled WGS sequence"/>
</dbReference>
<dbReference type="AlphaFoldDB" id="A0A9W9QGT0"/>
<reference evidence="17" key="1">
    <citation type="submission" date="2022-12" db="EMBL/GenBank/DDBJ databases">
        <authorList>
            <person name="Petersen C."/>
        </authorList>
    </citation>
    <scope>NUCLEOTIDE SEQUENCE</scope>
    <source>
        <strain evidence="17">IBT 35673</strain>
    </source>
</reference>
<evidence type="ECO:0000313" key="18">
    <source>
        <dbReference type="Proteomes" id="UP001147695"/>
    </source>
</evidence>
<keyword evidence="13" id="KW-0175">Coiled coil</keyword>
<dbReference type="PANTHER" id="PTHR16171:SF7">
    <property type="entry name" value="DNA REPAIR PROTEIN RAD2"/>
    <property type="match status" value="1"/>
</dbReference>
<comment type="subcellular location">
    <subcellularLocation>
        <location evidence="2">Nucleus</location>
    </subcellularLocation>
</comment>
<dbReference type="CDD" id="cd09868">
    <property type="entry name" value="PIN_XPG_RAD2"/>
    <property type="match status" value="2"/>
</dbReference>
<feature type="compositionally biased region" description="Polar residues" evidence="14">
    <location>
        <begin position="1082"/>
        <end position="1092"/>
    </location>
</feature>
<evidence type="ECO:0000256" key="9">
    <source>
        <dbReference type="ARBA" id="ARBA00022842"/>
    </source>
</evidence>
<feature type="region of interest" description="Disordered" evidence="14">
    <location>
        <begin position="114"/>
        <end position="136"/>
    </location>
</feature>
<dbReference type="FunFam" id="1.10.150.20:FF:000092">
    <property type="entry name" value="DNA excision repair protein Rad2"/>
    <property type="match status" value="1"/>
</dbReference>
<dbReference type="GO" id="GO:0005634">
    <property type="term" value="C:nucleus"/>
    <property type="evidence" value="ECO:0007669"/>
    <property type="project" value="UniProtKB-SubCell"/>
</dbReference>
<keyword evidence="5" id="KW-0479">Metal-binding</keyword>
<dbReference type="GO" id="GO:0004520">
    <property type="term" value="F:DNA endonuclease activity"/>
    <property type="evidence" value="ECO:0007669"/>
    <property type="project" value="TreeGrafter"/>
</dbReference>
<dbReference type="InterPro" id="IPR001044">
    <property type="entry name" value="XPG/Rad2_eukaryotes"/>
</dbReference>
<evidence type="ECO:0000256" key="7">
    <source>
        <dbReference type="ARBA" id="ARBA00022763"/>
    </source>
</evidence>
<dbReference type="InterPro" id="IPR019974">
    <property type="entry name" value="XPG_CS"/>
</dbReference>
<comment type="cofactor">
    <cofactor evidence="1">
        <name>Mg(2+)</name>
        <dbReference type="ChEBI" id="CHEBI:18420"/>
    </cofactor>
</comment>
<evidence type="ECO:0000256" key="11">
    <source>
        <dbReference type="ARBA" id="ARBA00023242"/>
    </source>
</evidence>
<comment type="caution">
    <text evidence="17">The sequence shown here is derived from an EMBL/GenBank/DDBJ whole genome shotgun (WGS) entry which is preliminary data.</text>
</comment>
<dbReference type="SUPFAM" id="SSF88723">
    <property type="entry name" value="PIN domain-like"/>
    <property type="match status" value="1"/>
</dbReference>
<evidence type="ECO:0000259" key="16">
    <source>
        <dbReference type="SMART" id="SM00485"/>
    </source>
</evidence>
<evidence type="ECO:0000256" key="4">
    <source>
        <dbReference type="ARBA" id="ARBA00022722"/>
    </source>
</evidence>
<feature type="region of interest" description="Disordered" evidence="14">
    <location>
        <begin position="392"/>
        <end position="412"/>
    </location>
</feature>
<organism evidence="17 18">
    <name type="scientific">Penicillium brevicompactum</name>
    <dbReference type="NCBI Taxonomy" id="5074"/>
    <lineage>
        <taxon>Eukaryota</taxon>
        <taxon>Fungi</taxon>
        <taxon>Dikarya</taxon>
        <taxon>Ascomycota</taxon>
        <taxon>Pezizomycotina</taxon>
        <taxon>Eurotiomycetes</taxon>
        <taxon>Eurotiomycetidae</taxon>
        <taxon>Eurotiales</taxon>
        <taxon>Aspergillaceae</taxon>
        <taxon>Penicillium</taxon>
    </lineage>
</organism>
<evidence type="ECO:0000256" key="10">
    <source>
        <dbReference type="ARBA" id="ARBA00023204"/>
    </source>
</evidence>
<feature type="region of interest" description="Disordered" evidence="14">
    <location>
        <begin position="462"/>
        <end position="489"/>
    </location>
</feature>
<dbReference type="GO" id="GO:0003697">
    <property type="term" value="F:single-stranded DNA binding"/>
    <property type="evidence" value="ECO:0007669"/>
    <property type="project" value="InterPro"/>
</dbReference>
<dbReference type="PRINTS" id="PR00853">
    <property type="entry name" value="XPGRADSUPER"/>
</dbReference>
<dbReference type="FunFam" id="3.40.50.1010:FF:000061">
    <property type="entry name" value="Single-stranded DNA endonuclease (Eurofung)"/>
    <property type="match status" value="1"/>
</dbReference>
<comment type="function">
    <text evidence="12">Single-stranded DNA endonuclease involved in excision repair of DNA damaged with UV light, bulky adducts, or cross-linking agents. Essential for the incision step of excision-repair.</text>
</comment>
<dbReference type="InterPro" id="IPR006085">
    <property type="entry name" value="XPG_DNA_repair_N"/>
</dbReference>
<evidence type="ECO:0000256" key="6">
    <source>
        <dbReference type="ARBA" id="ARBA00022759"/>
    </source>
</evidence>
<feature type="region of interest" description="Disordered" evidence="14">
    <location>
        <begin position="1035"/>
        <end position="1134"/>
    </location>
</feature>
<comment type="similarity">
    <text evidence="3">Belongs to the XPG/RAD2 endonuclease family. XPG subfamily.</text>
</comment>
<evidence type="ECO:0000256" key="1">
    <source>
        <dbReference type="ARBA" id="ARBA00001946"/>
    </source>
</evidence>
<dbReference type="Pfam" id="PF00752">
    <property type="entry name" value="XPG_N"/>
    <property type="match status" value="1"/>
</dbReference>
<dbReference type="PANTHER" id="PTHR16171">
    <property type="entry name" value="DNA REPAIR PROTEIN COMPLEMENTING XP-G CELLS-RELATED"/>
    <property type="match status" value="1"/>
</dbReference>
<evidence type="ECO:0000256" key="14">
    <source>
        <dbReference type="SAM" id="MobiDB-lite"/>
    </source>
</evidence>
<keyword evidence="9" id="KW-0460">Magnesium</keyword>
<sequence length="1134" mass="127849">MGVTGLWTVVQPCARPIKLETLNKRRLAVDASIWIYQFLKAVRDKEGNALRNSHVVGFFRRICKLLYFGIKPVFVFDGGAPVMKRQTIAGRKKRREGHREDAARTAGKLLAVQMQRSAEEEEARRRNANSRLEEEEVPDVPVYADEALMTDKEKQQSRKFKKKDAYHLPSLDVSLQDMGAPNDPRIMSQEELEEYARQFHQGQDINLYDFSKIDFDSPFFLSLPATDRYNILNAARLRSRLRMGYSKEQLDTMFPDRMAFSKFQIDRVAERNDLTQRLMNINGMNGEEAFYNSGQRIAGERGREYVLVKDREHEGGWVLGVVGNKEGEEERPIDLDKPEVVSDDEEASDEDVFEDVPIEGLNRLPKLPFLREGVFDQSLQLQEDETFDMRRALQESRQSAGRHSVSQAKKHDDDSLFVEAEGNIGAQQQNNDTDGFFDGEDDDLEQAIALSLQPDHADEEIPEIPINKPLDPAPFHQTMQDPDSESDDGMDFAAAVARTKISKKPAQGPNAFNGPLPFESIKLSKASDKKPNDSEVDENAGGFFKEPSPKKNQSDPLPPWFVGERSNAEFVTEPAPGPDVDDQAAAQDHQFLFNRRSPDIIDLDELSDTERIVDNEKKEGKQSEENISETKVSETKDVTLEQTPGVEEIEKVYNDITNKVDEKHPSESVQGDLTPRERLSETPGKPQEQQVFASKSQSPRSEKSASPEFEDVMPEQPVQGPEITVVSHQERAQPSAQPFEELEQPEAFIQDQADYSDPEDEDLFKQLAAEGEEHARFANTLNSAVPNQEVFDYEQELKQLRNQQKNERRDADEVTTIMINECQQLLTLFGLPYITAPMEAEAQCAKLVSLGLVDGIVTDDSDIFLFGGTRVYKNMFNQSKFVECYLASDLEKEYALHRQKLISFAHLLGSDYTEGIPGIGPVTALEIVTEFGSLEEFRDWWAQVQMGANNPDDVHLAFRKKFRKKASKIFLPPSFPDTRVDEAYLEPEVDNDPSQFQWGVPDLNGLRNFLMATIGWSQERTDEVLVPVIRDMNRRGQEGTQSNITQFMQGPQGAGAFAPRARGGGPSRMEQAYNRLREEAQTGESLSGNNETGADDADAEASGPQKKHKRTASTKGKAGASKKRKTRRADSQDA</sequence>
<feature type="compositionally biased region" description="Basic and acidic residues" evidence="14">
    <location>
        <begin position="648"/>
        <end position="666"/>
    </location>
</feature>
<evidence type="ECO:0000259" key="15">
    <source>
        <dbReference type="SMART" id="SM00484"/>
    </source>
</evidence>
<dbReference type="InterPro" id="IPR029060">
    <property type="entry name" value="PIN-like_dom_sf"/>
</dbReference>
<accession>A0A9W9QGT0</accession>
<evidence type="ECO:0000256" key="3">
    <source>
        <dbReference type="ARBA" id="ARBA00005283"/>
    </source>
</evidence>
<keyword evidence="7" id="KW-0227">DNA damage</keyword>
<evidence type="ECO:0000256" key="2">
    <source>
        <dbReference type="ARBA" id="ARBA00004123"/>
    </source>
</evidence>
<dbReference type="InterPro" id="IPR008918">
    <property type="entry name" value="HhH2"/>
</dbReference>
<dbReference type="EMBL" id="JAPZBQ010000003">
    <property type="protein sequence ID" value="KAJ5337742.1"/>
    <property type="molecule type" value="Genomic_DNA"/>
</dbReference>
<feature type="compositionally biased region" description="Polar residues" evidence="14">
    <location>
        <begin position="687"/>
        <end position="699"/>
    </location>
</feature>
<evidence type="ECO:0000256" key="8">
    <source>
        <dbReference type="ARBA" id="ARBA00022801"/>
    </source>
</evidence>
<dbReference type="InterPro" id="IPR006084">
    <property type="entry name" value="XPG/Rad2"/>
</dbReference>
<dbReference type="SMART" id="SM00485">
    <property type="entry name" value="XPGN"/>
    <property type="match status" value="1"/>
</dbReference>
<dbReference type="SUPFAM" id="SSF47807">
    <property type="entry name" value="5' to 3' exonuclease, C-terminal subdomain"/>
    <property type="match status" value="1"/>
</dbReference>
<evidence type="ECO:0000313" key="17">
    <source>
        <dbReference type="EMBL" id="KAJ5337742.1"/>
    </source>
</evidence>
<dbReference type="SMART" id="SM00484">
    <property type="entry name" value="XPGI"/>
    <property type="match status" value="1"/>
</dbReference>
<feature type="region of interest" description="Disordered" evidence="14">
    <location>
        <begin position="501"/>
        <end position="582"/>
    </location>
</feature>
<keyword evidence="6 17" id="KW-0255">Endonuclease</keyword>
<feature type="compositionally biased region" description="Polar residues" evidence="14">
    <location>
        <begin position="395"/>
        <end position="407"/>
    </location>
</feature>
<dbReference type="InterPro" id="IPR006086">
    <property type="entry name" value="XPG-I_dom"/>
</dbReference>
<keyword evidence="11" id="KW-0539">Nucleus</keyword>
<dbReference type="PROSITE" id="PS00841">
    <property type="entry name" value="XPG_1"/>
    <property type="match status" value="1"/>
</dbReference>
<dbReference type="GO" id="GO:0046872">
    <property type="term" value="F:metal ion binding"/>
    <property type="evidence" value="ECO:0007669"/>
    <property type="project" value="UniProtKB-KW"/>
</dbReference>
<dbReference type="Gene3D" id="3.40.50.1010">
    <property type="entry name" value="5'-nuclease"/>
    <property type="match status" value="2"/>
</dbReference>
<feature type="compositionally biased region" description="Low complexity" evidence="14">
    <location>
        <begin position="1049"/>
        <end position="1061"/>
    </location>
</feature>
<feature type="coiled-coil region" evidence="13">
    <location>
        <begin position="790"/>
        <end position="817"/>
    </location>
</feature>
<feature type="domain" description="XPG N-terminal" evidence="16">
    <location>
        <begin position="1"/>
        <end position="98"/>
    </location>
</feature>
<keyword evidence="8" id="KW-0378">Hydrolase</keyword>